<feature type="compositionally biased region" description="Basic residues" evidence="1">
    <location>
        <begin position="13"/>
        <end position="41"/>
    </location>
</feature>
<reference evidence="3" key="3">
    <citation type="submission" date="2006-07" db="EMBL/GenBank/DDBJ databases">
        <authorList>
            <person name="Buell R."/>
        </authorList>
    </citation>
    <scope>NUCLEOTIDE SEQUENCE</scope>
</reference>
<sequence length="553" mass="61697">MPEGKMATSAGARARRRRLPKATSTRRKERPARATAFRRNRGAAGGEDNAATSTEEMATSIGVPAMYRSRPETGRYWTQTRRPPRRASGEEEVMPGKEAMPRCRRSRRRRRPTLRRGTAAGWREYSGTNATGCRRGRVSGDFPTNRRQRRRRGGGCDAGEGRDNSLDARCYSCCGRTSTSTLGGLSWTRMQTTDCERCTSPGLVTSTIVPLWNPCGHTLKWVSGTTRRVYTQFVADFDQLMPDRVRWTSYTQHDVNDHAPHCLADLCTRDQELWRTTCHLVLDVHIEPHNVHRVLKQLGMYQEFPPRVGRALADSLHRYSRKGLGLSYELVIVTTAEFVEHVQVESDTLLQRLETRPPVVSPDDVASVLRNFRARAAALLRRVSCRSAADVVQPSARRASPPLPRRSSVDHSAPSSSRRGYEAARRSHSRPSFQHTPAPEYTRGSAGSGVPPTSTAQPRPQAFQTLPYVHPTQGASGSGHFPYMPTGDNVLNTPAWRLHVTPHDEYGSASTHHGMPAYSPRTAFVEDFFSTEPPQGESGMDYWHAAPQVTQST</sequence>
<reference evidence="3" key="2">
    <citation type="submission" date="2003-05" db="EMBL/GenBank/DDBJ databases">
        <authorList>
            <person name="Buell C.R."/>
            <person name="Wing R.A."/>
            <person name="McCombie W.R."/>
            <person name="Messing J."/>
            <person name="Yuan Q."/>
            <person name="Ouyang S."/>
        </authorList>
    </citation>
    <scope>NUCLEOTIDE SEQUENCE</scope>
</reference>
<feature type="region of interest" description="Disordered" evidence="1">
    <location>
        <begin position="133"/>
        <end position="158"/>
    </location>
</feature>
<feature type="domain" description="Aminotransferase-like plant mobile" evidence="2">
    <location>
        <begin position="218"/>
        <end position="311"/>
    </location>
</feature>
<evidence type="ECO:0000259" key="2">
    <source>
        <dbReference type="Pfam" id="PF10536"/>
    </source>
</evidence>
<proteinExistence type="predicted"/>
<feature type="compositionally biased region" description="Low complexity" evidence="1">
    <location>
        <begin position="390"/>
        <end position="400"/>
    </location>
</feature>
<dbReference type="InterPro" id="IPR019557">
    <property type="entry name" value="AminoTfrase-like_pln_mobile"/>
</dbReference>
<feature type="region of interest" description="Disordered" evidence="1">
    <location>
        <begin position="390"/>
        <end position="459"/>
    </location>
</feature>
<accession>Q7G460</accession>
<evidence type="ECO:0000256" key="1">
    <source>
        <dbReference type="SAM" id="MobiDB-lite"/>
    </source>
</evidence>
<gene>
    <name evidence="3" type="ordered locus">LOC_Os10g13760</name>
</gene>
<dbReference type="PANTHER" id="PTHR46033:SF82">
    <property type="entry name" value="AMINOTRANSFERASE-LIKE PLANT MOBILE DOMAIN-CONTAINING PROTEIN"/>
    <property type="match status" value="1"/>
</dbReference>
<feature type="compositionally biased region" description="Basic residues" evidence="1">
    <location>
        <begin position="102"/>
        <end position="114"/>
    </location>
</feature>
<protein>
    <recommendedName>
        <fullName evidence="2">Aminotransferase-like plant mobile domain-containing protein</fullName>
    </recommendedName>
</protein>
<dbReference type="PANTHER" id="PTHR46033">
    <property type="entry name" value="PROTEIN MAIN-LIKE 2"/>
    <property type="match status" value="1"/>
</dbReference>
<dbReference type="EMBL" id="DP000086">
    <property type="protein sequence ID" value="AAP52721.2"/>
    <property type="molecule type" value="Genomic_DNA"/>
</dbReference>
<name>Q7G460_ORYSJ</name>
<feature type="region of interest" description="Disordered" evidence="1">
    <location>
        <begin position="1"/>
        <end position="115"/>
    </location>
</feature>
<dbReference type="Pfam" id="PF10536">
    <property type="entry name" value="PMD"/>
    <property type="match status" value="1"/>
</dbReference>
<evidence type="ECO:0000313" key="3">
    <source>
        <dbReference type="EMBL" id="AAP52721.2"/>
    </source>
</evidence>
<organism evidence="3">
    <name type="scientific">Oryza sativa subsp. japonica</name>
    <name type="common">Rice</name>
    <dbReference type="NCBI Taxonomy" id="39947"/>
    <lineage>
        <taxon>Eukaryota</taxon>
        <taxon>Viridiplantae</taxon>
        <taxon>Streptophyta</taxon>
        <taxon>Embryophyta</taxon>
        <taxon>Tracheophyta</taxon>
        <taxon>Spermatophyta</taxon>
        <taxon>Magnoliopsida</taxon>
        <taxon>Liliopsida</taxon>
        <taxon>Poales</taxon>
        <taxon>Poaceae</taxon>
        <taxon>BOP clade</taxon>
        <taxon>Oryzoideae</taxon>
        <taxon>Oryzeae</taxon>
        <taxon>Oryzinae</taxon>
        <taxon>Oryza</taxon>
        <taxon>Oryza sativa</taxon>
    </lineage>
</organism>
<dbReference type="GO" id="GO:0010073">
    <property type="term" value="P:meristem maintenance"/>
    <property type="evidence" value="ECO:0007669"/>
    <property type="project" value="InterPro"/>
</dbReference>
<dbReference type="InterPro" id="IPR044824">
    <property type="entry name" value="MAIN-like"/>
</dbReference>
<reference evidence="3" key="1">
    <citation type="journal article" date="2003" name="Science">
        <title>In-depth view of structure, activity, and evolution of rice chromosome 10.</title>
        <authorList>
            <consortium name="Rice Chromosome 10 Sequencing Consortium"/>
        </authorList>
    </citation>
    <scope>NUCLEOTIDE SEQUENCE [LARGE SCALE GENOMIC DNA]</scope>
</reference>
<dbReference type="AlphaFoldDB" id="Q7G460"/>